<evidence type="ECO:0000256" key="2">
    <source>
        <dbReference type="ARBA" id="ARBA00022527"/>
    </source>
</evidence>
<keyword evidence="4" id="KW-0547">Nucleotide-binding</keyword>
<evidence type="ECO:0000256" key="8">
    <source>
        <dbReference type="ARBA" id="ARBA00048679"/>
    </source>
</evidence>
<gene>
    <name evidence="11" type="primary">STKLD1</name>
</gene>
<comment type="catalytic activity">
    <reaction evidence="8">
        <text>L-seryl-[protein] + ATP = O-phospho-L-seryl-[protein] + ADP + H(+)</text>
        <dbReference type="Rhea" id="RHEA:17989"/>
        <dbReference type="Rhea" id="RHEA-COMP:9863"/>
        <dbReference type="Rhea" id="RHEA-COMP:11604"/>
        <dbReference type="ChEBI" id="CHEBI:15378"/>
        <dbReference type="ChEBI" id="CHEBI:29999"/>
        <dbReference type="ChEBI" id="CHEBI:30616"/>
        <dbReference type="ChEBI" id="CHEBI:83421"/>
        <dbReference type="ChEBI" id="CHEBI:456216"/>
        <dbReference type="EC" id="2.7.11.1"/>
    </reaction>
</comment>
<evidence type="ECO:0000256" key="1">
    <source>
        <dbReference type="ARBA" id="ARBA00012513"/>
    </source>
</evidence>
<evidence type="ECO:0000259" key="9">
    <source>
        <dbReference type="PROSITE" id="PS50011"/>
    </source>
</evidence>
<proteinExistence type="predicted"/>
<dbReference type="PANTHER" id="PTHR24363:SF0">
    <property type="entry name" value="SERINE_THREONINE KINASE LIKE DOMAIN CONTAINING 1"/>
    <property type="match status" value="1"/>
</dbReference>
<dbReference type="InterPro" id="IPR000719">
    <property type="entry name" value="Prot_kinase_dom"/>
</dbReference>
<keyword evidence="10" id="KW-1185">Reference proteome</keyword>
<dbReference type="SUPFAM" id="SSF48371">
    <property type="entry name" value="ARM repeat"/>
    <property type="match status" value="1"/>
</dbReference>
<comment type="catalytic activity">
    <reaction evidence="7">
        <text>L-threonyl-[protein] + ATP = O-phospho-L-threonyl-[protein] + ADP + H(+)</text>
        <dbReference type="Rhea" id="RHEA:46608"/>
        <dbReference type="Rhea" id="RHEA-COMP:11060"/>
        <dbReference type="Rhea" id="RHEA-COMP:11605"/>
        <dbReference type="ChEBI" id="CHEBI:15378"/>
        <dbReference type="ChEBI" id="CHEBI:30013"/>
        <dbReference type="ChEBI" id="CHEBI:30616"/>
        <dbReference type="ChEBI" id="CHEBI:61977"/>
        <dbReference type="ChEBI" id="CHEBI:456216"/>
        <dbReference type="EC" id="2.7.11.1"/>
    </reaction>
</comment>
<evidence type="ECO:0000256" key="6">
    <source>
        <dbReference type="ARBA" id="ARBA00022840"/>
    </source>
</evidence>
<evidence type="ECO:0000313" key="11">
    <source>
        <dbReference type="RefSeq" id="XP_067164948.1"/>
    </source>
</evidence>
<evidence type="ECO:0000256" key="7">
    <source>
        <dbReference type="ARBA" id="ARBA00047899"/>
    </source>
</evidence>
<dbReference type="InterPro" id="IPR011989">
    <property type="entry name" value="ARM-like"/>
</dbReference>
<evidence type="ECO:0000256" key="4">
    <source>
        <dbReference type="ARBA" id="ARBA00022741"/>
    </source>
</evidence>
<dbReference type="EC" id="2.7.11.1" evidence="1"/>
<keyword evidence="5" id="KW-0418">Kinase</keyword>
<dbReference type="InterPro" id="IPR016024">
    <property type="entry name" value="ARM-type_fold"/>
</dbReference>
<evidence type="ECO:0000256" key="5">
    <source>
        <dbReference type="ARBA" id="ARBA00022777"/>
    </source>
</evidence>
<evidence type="ECO:0000313" key="10">
    <source>
        <dbReference type="Proteomes" id="UP001652627"/>
    </source>
</evidence>
<dbReference type="RefSeq" id="XP_067164948.1">
    <property type="nucleotide sequence ID" value="XM_067308847.1"/>
</dbReference>
<feature type="domain" description="Protein kinase" evidence="9">
    <location>
        <begin position="4"/>
        <end position="274"/>
    </location>
</feature>
<dbReference type="Pfam" id="PF00069">
    <property type="entry name" value="Pkinase"/>
    <property type="match status" value="1"/>
</dbReference>
<sequence>MERYEVLEQLQPGALGTMLVVELKTEESVGKKYAMKQVECIEEKQANKALKEAMDLLKLHHSSICAYKELFVMWDNKISSLFLCLVMQHSGQGDLSSLIKEKRQKSEKITDKVILKFLGQMVDALFYIHKQNIIHRNLKPSNILVTDEASFMLCDFSTEALMTDEMKWKIRVEENSKSWMAPETLSFSFTEKSDIWSLGCILLDMMTCFVLNTQEITSLLQDLRQDTSHLEGVLTLMQNGYNSSLPLFTILFMMLHIQPSMRPTAKALTDLPFIRECLTVAGSSLIKPKKSSLPLDVIDMLLEGGISSVLEFMQAYWDREEAQVKAVEHLASFLGDKNALPCLLTFTELITSAMKTHIDSLKLQIGGCRLLLEILSQALEQDLDVETSLGDNVINSLLETVRKHSENEELLSLVCTLLMMISASEVAAENLRKAGVILDLLMIIRNFLHNEQICLSCCGVLWSLVVSGNLENSVDQASLKSAVCAASAVLQEHLQNGMVAETACSALWALSLQGCLTENEYESTTVLLLDALRMNLERPVLVKNACQALASLLRLSEISAFRFVTDSKGSGIKLIKDAYHFHCDDPEVVENICTLINEMVQYDDIVLDMVSQKMEELLSEIKSRFPSSMEIMILVDATLLKLQK</sequence>
<dbReference type="Proteomes" id="UP001652627">
    <property type="component" value="Chromosome 21"/>
</dbReference>
<dbReference type="SUPFAM" id="SSF56112">
    <property type="entry name" value="Protein kinase-like (PK-like)"/>
    <property type="match status" value="1"/>
</dbReference>
<name>A0ABM4FJ20_9AVES</name>
<reference evidence="11" key="1">
    <citation type="submission" date="2025-08" db="UniProtKB">
        <authorList>
            <consortium name="RefSeq"/>
        </authorList>
    </citation>
    <scope>IDENTIFICATION</scope>
    <source>
        <tissue evidence="11">Blood</tissue>
    </source>
</reference>
<keyword evidence="2" id="KW-0723">Serine/threonine-protein kinase</keyword>
<keyword evidence="3" id="KW-0808">Transferase</keyword>
<keyword evidence="6" id="KW-0067">ATP-binding</keyword>
<dbReference type="PANTHER" id="PTHR24363">
    <property type="entry name" value="SERINE/THREONINE PROTEIN KINASE"/>
    <property type="match status" value="1"/>
</dbReference>
<accession>A0ABM4FJ20</accession>
<evidence type="ECO:0000256" key="3">
    <source>
        <dbReference type="ARBA" id="ARBA00022679"/>
    </source>
</evidence>
<dbReference type="Gene3D" id="1.10.510.10">
    <property type="entry name" value="Transferase(Phosphotransferase) domain 1"/>
    <property type="match status" value="1"/>
</dbReference>
<dbReference type="InterPro" id="IPR011009">
    <property type="entry name" value="Kinase-like_dom_sf"/>
</dbReference>
<dbReference type="PROSITE" id="PS50011">
    <property type="entry name" value="PROTEIN_KINASE_DOM"/>
    <property type="match status" value="1"/>
</dbReference>
<dbReference type="GeneID" id="106483752"/>
<organism evidence="10 11">
    <name type="scientific">Apteryx mantelli</name>
    <name type="common">North Island brown kiwi</name>
    <dbReference type="NCBI Taxonomy" id="2696672"/>
    <lineage>
        <taxon>Eukaryota</taxon>
        <taxon>Metazoa</taxon>
        <taxon>Chordata</taxon>
        <taxon>Craniata</taxon>
        <taxon>Vertebrata</taxon>
        <taxon>Euteleostomi</taxon>
        <taxon>Archelosauria</taxon>
        <taxon>Archosauria</taxon>
        <taxon>Dinosauria</taxon>
        <taxon>Saurischia</taxon>
        <taxon>Theropoda</taxon>
        <taxon>Coelurosauria</taxon>
        <taxon>Aves</taxon>
        <taxon>Palaeognathae</taxon>
        <taxon>Apterygiformes</taxon>
        <taxon>Apterygidae</taxon>
        <taxon>Apteryx</taxon>
    </lineage>
</organism>
<protein>
    <recommendedName>
        <fullName evidence="1">non-specific serine/threonine protein kinase</fullName>
        <ecNumber evidence="1">2.7.11.1</ecNumber>
    </recommendedName>
</protein>
<dbReference type="Gene3D" id="1.25.10.10">
    <property type="entry name" value="Leucine-rich Repeat Variant"/>
    <property type="match status" value="1"/>
</dbReference>